<dbReference type="Pfam" id="PF00226">
    <property type="entry name" value="DnaJ"/>
    <property type="match status" value="1"/>
</dbReference>
<dbReference type="STRING" id="1088818.A0A2I0A3C9"/>
<feature type="zinc finger region" description="CR-type" evidence="5">
    <location>
        <begin position="221"/>
        <end position="295"/>
    </location>
</feature>
<dbReference type="GO" id="GO:0051082">
    <property type="term" value="F:unfolded protein binding"/>
    <property type="evidence" value="ECO:0007669"/>
    <property type="project" value="InterPro"/>
</dbReference>
<dbReference type="CDD" id="cd10747">
    <property type="entry name" value="DnaJ_C"/>
    <property type="match status" value="1"/>
</dbReference>
<dbReference type="SUPFAM" id="SSF49493">
    <property type="entry name" value="HSP40/DnaJ peptide-binding domain"/>
    <property type="match status" value="2"/>
</dbReference>
<dbReference type="Proteomes" id="UP000236161">
    <property type="component" value="Unassembled WGS sequence"/>
</dbReference>
<feature type="transmembrane region" description="Helical" evidence="6">
    <location>
        <begin position="462"/>
        <end position="480"/>
    </location>
</feature>
<dbReference type="GO" id="GO:0031072">
    <property type="term" value="F:heat shock protein binding"/>
    <property type="evidence" value="ECO:0007669"/>
    <property type="project" value="InterPro"/>
</dbReference>
<dbReference type="Gene3D" id="1.10.287.110">
    <property type="entry name" value="DnaJ domain"/>
    <property type="match status" value="1"/>
</dbReference>
<dbReference type="SUPFAM" id="SSF46565">
    <property type="entry name" value="Chaperone J-domain"/>
    <property type="match status" value="1"/>
</dbReference>
<evidence type="ECO:0000259" key="7">
    <source>
        <dbReference type="PROSITE" id="PS50076"/>
    </source>
</evidence>
<feature type="domain" description="J" evidence="7">
    <location>
        <begin position="95"/>
        <end position="160"/>
    </location>
</feature>
<dbReference type="OrthoDB" id="10256793at2759"/>
<evidence type="ECO:0000256" key="3">
    <source>
        <dbReference type="ARBA" id="ARBA00022771"/>
    </source>
</evidence>
<proteinExistence type="inferred from homology"/>
<evidence type="ECO:0000256" key="5">
    <source>
        <dbReference type="PROSITE-ProRule" id="PRU00546"/>
    </source>
</evidence>
<dbReference type="PANTHER" id="PTHR43096">
    <property type="entry name" value="DNAJ HOMOLOG 1, MITOCHONDRIAL-RELATED"/>
    <property type="match status" value="1"/>
</dbReference>
<dbReference type="InterPro" id="IPR018253">
    <property type="entry name" value="DnaJ_domain_CS"/>
</dbReference>
<protein>
    <submittedName>
        <fullName evidence="9">Chaperone protein dnaJ 1, mitochondrial</fullName>
    </submittedName>
</protein>
<evidence type="ECO:0000313" key="9">
    <source>
        <dbReference type="EMBL" id="PKA50023.1"/>
    </source>
</evidence>
<dbReference type="Gene3D" id="2.60.260.20">
    <property type="entry name" value="Urease metallochaperone UreE, N-terminal domain"/>
    <property type="match status" value="2"/>
</dbReference>
<dbReference type="CDD" id="cd10719">
    <property type="entry name" value="DnaJ_zf"/>
    <property type="match status" value="1"/>
</dbReference>
<dbReference type="InterPro" id="IPR001305">
    <property type="entry name" value="HSP_DnaJ_Cys-rich_dom"/>
</dbReference>
<reference evidence="9 10" key="1">
    <citation type="journal article" date="2017" name="Nature">
        <title>The Apostasia genome and the evolution of orchids.</title>
        <authorList>
            <person name="Zhang G.Q."/>
            <person name="Liu K.W."/>
            <person name="Li Z."/>
            <person name="Lohaus R."/>
            <person name="Hsiao Y.Y."/>
            <person name="Niu S.C."/>
            <person name="Wang J.Y."/>
            <person name="Lin Y.C."/>
            <person name="Xu Q."/>
            <person name="Chen L.J."/>
            <person name="Yoshida K."/>
            <person name="Fujiwara S."/>
            <person name="Wang Z.W."/>
            <person name="Zhang Y.Q."/>
            <person name="Mitsuda N."/>
            <person name="Wang M."/>
            <person name="Liu G.H."/>
            <person name="Pecoraro L."/>
            <person name="Huang H.X."/>
            <person name="Xiao X.J."/>
            <person name="Lin M."/>
            <person name="Wu X.Y."/>
            <person name="Wu W.L."/>
            <person name="Chen Y.Y."/>
            <person name="Chang S.B."/>
            <person name="Sakamoto S."/>
            <person name="Ohme-Takagi M."/>
            <person name="Yagi M."/>
            <person name="Zeng S.J."/>
            <person name="Shen C.Y."/>
            <person name="Yeh C.M."/>
            <person name="Luo Y.B."/>
            <person name="Tsai W.C."/>
            <person name="Van de Peer Y."/>
            <person name="Liu Z.J."/>
        </authorList>
    </citation>
    <scope>NUCLEOTIDE SEQUENCE [LARGE SCALE GENOMIC DNA]</scope>
    <source>
        <strain evidence="10">cv. Shenzhen</strain>
        <tissue evidence="9">Stem</tissue>
    </source>
</reference>
<feature type="domain" description="CR-type" evidence="8">
    <location>
        <begin position="221"/>
        <end position="295"/>
    </location>
</feature>
<dbReference type="HAMAP" id="MF_01152">
    <property type="entry name" value="DnaJ"/>
    <property type="match status" value="1"/>
</dbReference>
<keyword evidence="6" id="KW-1133">Transmembrane helix</keyword>
<dbReference type="GO" id="GO:0005783">
    <property type="term" value="C:endoplasmic reticulum"/>
    <property type="evidence" value="ECO:0007669"/>
    <property type="project" value="UniProtKB-ARBA"/>
</dbReference>
<evidence type="ECO:0000256" key="1">
    <source>
        <dbReference type="ARBA" id="ARBA00022723"/>
    </source>
</evidence>
<dbReference type="PROSITE" id="PS51188">
    <property type="entry name" value="ZF_CR"/>
    <property type="match status" value="1"/>
</dbReference>
<gene>
    <name evidence="9" type="primary">ATJ1</name>
    <name evidence="9" type="ORF">AXF42_Ash017562</name>
</gene>
<evidence type="ECO:0000313" key="10">
    <source>
        <dbReference type="Proteomes" id="UP000236161"/>
    </source>
</evidence>
<keyword evidence="6" id="KW-0472">Membrane</keyword>
<dbReference type="PROSITE" id="PS00636">
    <property type="entry name" value="DNAJ_1"/>
    <property type="match status" value="1"/>
</dbReference>
<dbReference type="GO" id="GO:0005524">
    <property type="term" value="F:ATP binding"/>
    <property type="evidence" value="ECO:0007669"/>
    <property type="project" value="InterPro"/>
</dbReference>
<dbReference type="SMART" id="SM00271">
    <property type="entry name" value="DnaJ"/>
    <property type="match status" value="1"/>
</dbReference>
<dbReference type="CDD" id="cd06257">
    <property type="entry name" value="DnaJ"/>
    <property type="match status" value="1"/>
</dbReference>
<dbReference type="FunFam" id="2.60.260.20:FF:000005">
    <property type="entry name" value="Chaperone protein dnaJ 1, mitochondrial"/>
    <property type="match status" value="1"/>
</dbReference>
<keyword evidence="3 5" id="KW-0863">Zinc-finger</keyword>
<dbReference type="SUPFAM" id="SSF57938">
    <property type="entry name" value="DnaJ/Hsp40 cysteine-rich domain"/>
    <property type="match status" value="1"/>
</dbReference>
<dbReference type="Pfam" id="PF01556">
    <property type="entry name" value="DnaJ_C"/>
    <property type="match status" value="1"/>
</dbReference>
<accession>A0A2I0A3C9</accession>
<dbReference type="PRINTS" id="PR00625">
    <property type="entry name" value="JDOMAIN"/>
</dbReference>
<keyword evidence="1 5" id="KW-0479">Metal-binding</keyword>
<keyword evidence="10" id="KW-1185">Reference proteome</keyword>
<dbReference type="PANTHER" id="PTHR43096:SF36">
    <property type="entry name" value="CHAPERONE PROTEIN DNAJ 1, MITOCHONDRIAL"/>
    <property type="match status" value="1"/>
</dbReference>
<dbReference type="GO" id="GO:0042026">
    <property type="term" value="P:protein refolding"/>
    <property type="evidence" value="ECO:0007669"/>
    <property type="project" value="TreeGrafter"/>
</dbReference>
<dbReference type="NCBIfam" id="NF008035">
    <property type="entry name" value="PRK10767.1"/>
    <property type="match status" value="1"/>
</dbReference>
<evidence type="ECO:0000256" key="2">
    <source>
        <dbReference type="ARBA" id="ARBA00022737"/>
    </source>
</evidence>
<dbReference type="GO" id="GO:0009408">
    <property type="term" value="P:response to heat"/>
    <property type="evidence" value="ECO:0007669"/>
    <property type="project" value="InterPro"/>
</dbReference>
<evidence type="ECO:0000256" key="6">
    <source>
        <dbReference type="SAM" id="Phobius"/>
    </source>
</evidence>
<dbReference type="EMBL" id="KZ452035">
    <property type="protein sequence ID" value="PKA50023.1"/>
    <property type="molecule type" value="Genomic_DNA"/>
</dbReference>
<dbReference type="Gene3D" id="2.10.230.10">
    <property type="entry name" value="Heat shock protein DnaJ, cysteine-rich domain"/>
    <property type="match status" value="1"/>
</dbReference>
<keyword evidence="6" id="KW-0812">Transmembrane</keyword>
<evidence type="ECO:0000259" key="8">
    <source>
        <dbReference type="PROSITE" id="PS51188"/>
    </source>
</evidence>
<dbReference type="PROSITE" id="PS50076">
    <property type="entry name" value="DNAJ_2"/>
    <property type="match status" value="1"/>
</dbReference>
<dbReference type="InterPro" id="IPR001623">
    <property type="entry name" value="DnaJ_domain"/>
</dbReference>
<dbReference type="AlphaFoldDB" id="A0A2I0A3C9"/>
<organism evidence="9 10">
    <name type="scientific">Apostasia shenzhenica</name>
    <dbReference type="NCBI Taxonomy" id="1088818"/>
    <lineage>
        <taxon>Eukaryota</taxon>
        <taxon>Viridiplantae</taxon>
        <taxon>Streptophyta</taxon>
        <taxon>Embryophyta</taxon>
        <taxon>Tracheophyta</taxon>
        <taxon>Spermatophyta</taxon>
        <taxon>Magnoliopsida</taxon>
        <taxon>Liliopsida</taxon>
        <taxon>Asparagales</taxon>
        <taxon>Orchidaceae</taxon>
        <taxon>Apostasioideae</taxon>
        <taxon>Apostasia</taxon>
    </lineage>
</organism>
<dbReference type="InterPro" id="IPR036410">
    <property type="entry name" value="HSP_DnaJ_Cys-rich_dom_sf"/>
</dbReference>
<evidence type="ECO:0000256" key="4">
    <source>
        <dbReference type="ARBA" id="ARBA00022833"/>
    </source>
</evidence>
<name>A0A2I0A3C9_9ASPA</name>
<sequence>MGRFGLLGFMPRSFFLNGGKVYERVAPLLSGLPEGLARDGSDGILPFLRAMSYFSSSSNGCSTGIQSLDTFFKTSSSFSNRSFHATGSTYGVERDYYEILGISKNATQEDIKKAFRNLAKKYHPDANRSSPAAKRKFQEIREAYETLRDPDKRTHYDMGFSRGAESVSYDAYAAEFQNSSHDPFSSTFYKVFSEVFENDREVYAADIQVELNLSFDEAARGCIKQVSFMAQVPCDSCSGKGHPNNSGLSICPTCRGSGKVTIFPFTSTCGSCKGFGRLIKDPCLVCEGSGVVDGIKSVNVSIPAGVDSDDTIRVPKAGHQGRHGGILPGGLHIRLQVSKDPIYHRDGADIYVEANISFTQAILGGMIEVPTLSGKAPVKIPKGVQPGQLLALRGRGLPKHIGSASYGDQFVKFRVCFPLSVNDRQRELLEEFAKEEVVQENSGFHDGNLWQQVVEYFTGPRFMLGIAFLILLHLLLSRTVS</sequence>
<dbReference type="GO" id="GO:0008270">
    <property type="term" value="F:zinc ion binding"/>
    <property type="evidence" value="ECO:0007669"/>
    <property type="project" value="UniProtKB-KW"/>
</dbReference>
<keyword evidence="4 5" id="KW-0862">Zinc</keyword>
<dbReference type="Pfam" id="PF00684">
    <property type="entry name" value="DnaJ_CXXCXGXG"/>
    <property type="match status" value="1"/>
</dbReference>
<dbReference type="InterPro" id="IPR012724">
    <property type="entry name" value="DnaJ"/>
</dbReference>
<keyword evidence="2" id="KW-0677">Repeat</keyword>
<dbReference type="InterPro" id="IPR036869">
    <property type="entry name" value="J_dom_sf"/>
</dbReference>
<dbReference type="InterPro" id="IPR002939">
    <property type="entry name" value="DnaJ_C"/>
</dbReference>
<dbReference type="InterPro" id="IPR008971">
    <property type="entry name" value="HSP40/DnaJ_pept-bd"/>
</dbReference>